<keyword evidence="2 8" id="KW-0547">Nucleotide-binding</keyword>
<evidence type="ECO:0000256" key="7">
    <source>
        <dbReference type="PROSITE-ProRule" id="PRU00552"/>
    </source>
</evidence>
<feature type="compositionally biased region" description="Acidic residues" evidence="9">
    <location>
        <begin position="535"/>
        <end position="545"/>
    </location>
</feature>
<dbReference type="SMART" id="SM00487">
    <property type="entry name" value="DEXDc"/>
    <property type="match status" value="1"/>
</dbReference>
<evidence type="ECO:0000313" key="14">
    <source>
        <dbReference type="Proteomes" id="UP000177622"/>
    </source>
</evidence>
<dbReference type="GO" id="GO:0003724">
    <property type="term" value="F:RNA helicase activity"/>
    <property type="evidence" value="ECO:0007669"/>
    <property type="project" value="UniProtKB-EC"/>
</dbReference>
<dbReference type="GeneID" id="34575105"/>
<comment type="catalytic activity">
    <reaction evidence="6">
        <text>ATP + H2O = ADP + phosphate + H(+)</text>
        <dbReference type="Rhea" id="RHEA:13065"/>
        <dbReference type="ChEBI" id="CHEBI:15377"/>
        <dbReference type="ChEBI" id="CHEBI:15378"/>
        <dbReference type="ChEBI" id="CHEBI:30616"/>
        <dbReference type="ChEBI" id="CHEBI:43474"/>
        <dbReference type="ChEBI" id="CHEBI:456216"/>
        <dbReference type="EC" id="3.6.4.13"/>
    </reaction>
</comment>
<evidence type="ECO:0000256" key="5">
    <source>
        <dbReference type="ARBA" id="ARBA00022840"/>
    </source>
</evidence>
<feature type="region of interest" description="Disordered" evidence="9">
    <location>
        <begin position="534"/>
        <end position="594"/>
    </location>
</feature>
<feature type="domain" description="Helicase ATP-binding" evidence="10">
    <location>
        <begin position="155"/>
        <end position="352"/>
    </location>
</feature>
<reference evidence="13 14" key="1">
    <citation type="journal article" date="2016" name="Sci. Rep.">
        <title>Penicillium arizonense, a new, genome sequenced fungal species, reveals a high chemical diversity in secreted metabolites.</title>
        <authorList>
            <person name="Grijseels S."/>
            <person name="Nielsen J.C."/>
            <person name="Randelovic M."/>
            <person name="Nielsen J."/>
            <person name="Nielsen K.F."/>
            <person name="Workman M."/>
            <person name="Frisvad J.C."/>
        </authorList>
    </citation>
    <scope>NUCLEOTIDE SEQUENCE [LARGE SCALE GENOMIC DNA]</scope>
    <source>
        <strain evidence="13 14">CBS 141311</strain>
    </source>
</reference>
<dbReference type="AlphaFoldDB" id="A0A1F5LMY0"/>
<feature type="domain" description="DEAD-box RNA helicase Q" evidence="12">
    <location>
        <begin position="124"/>
        <end position="152"/>
    </location>
</feature>
<dbReference type="PROSITE" id="PS51194">
    <property type="entry name" value="HELICASE_CTER"/>
    <property type="match status" value="1"/>
</dbReference>
<dbReference type="InterPro" id="IPR014014">
    <property type="entry name" value="RNA_helicase_DEAD_Q_motif"/>
</dbReference>
<dbReference type="Pfam" id="PF00270">
    <property type="entry name" value="DEAD"/>
    <property type="match status" value="1"/>
</dbReference>
<feature type="domain" description="Helicase C-terminal" evidence="11">
    <location>
        <begin position="380"/>
        <end position="531"/>
    </location>
</feature>
<sequence length="594" mass="65877">MDSIDHQINSLALGNDLQEDVPPVAAANLLKLSGVDDPEEAGRLGWTNPVPFDYGNPDKNSRDWAGIANRYEWDPEFGEVGPPNEELEQQLFRGNLIQRVGDRLDDLNAYTVRVDSDATIQPVTKWEDAGLHPVILENISLCQYTAPTAVQSYAVPAILAGHDLISVAQTGSGKTAAFLIPILSKLMGKARKLAAPRPNTSEGFNPATDAVRAEPLVLIVCPTRELATQIFDESRRLCYRSMLRPCVVYGGAPSGLQREELQKGCDILIATPGRLLDFMSQTHVLSLRRVRYTVIDEADELLQADWGDEFRRIMSGGDVNEDADHHYMMFSATFDKEFRQLAKEHLSDDYVRLRVGRAGSSHSNVTQHIIYADSDKKMKAIYDLIVSMPPVRTLVFVNSKEQVDFVDDFLYNSGIPSTSIHSGRTQREREDAMQVFRAFRTAKCPVMVATGVSARGLDVINVLHVINYDLPSAMHGGITEYIHRIGRTARIGNEGLASSFYNDRNEELATELVKILIECKQQVPDFLEGYRPEGDVLDFDDDSDNEASGQKENKTSSQVADEEPLAAEADGDEPAAEASTQSNWKAAESDDIWN</sequence>
<dbReference type="GO" id="GO:0003676">
    <property type="term" value="F:nucleic acid binding"/>
    <property type="evidence" value="ECO:0007669"/>
    <property type="project" value="InterPro"/>
</dbReference>
<dbReference type="InterPro" id="IPR001650">
    <property type="entry name" value="Helicase_C-like"/>
</dbReference>
<dbReference type="STRING" id="1835702.A0A1F5LMY0"/>
<evidence type="ECO:0000256" key="3">
    <source>
        <dbReference type="ARBA" id="ARBA00022801"/>
    </source>
</evidence>
<dbReference type="PROSITE" id="PS51192">
    <property type="entry name" value="HELICASE_ATP_BIND_1"/>
    <property type="match status" value="1"/>
</dbReference>
<accession>A0A1F5LMY0</accession>
<dbReference type="OrthoDB" id="196131at2759"/>
<dbReference type="SUPFAM" id="SSF52540">
    <property type="entry name" value="P-loop containing nucleoside triphosphate hydrolases"/>
    <property type="match status" value="1"/>
</dbReference>
<keyword evidence="3 8" id="KW-0378">Hydrolase</keyword>
<gene>
    <name evidence="13" type="ORF">PENARI_c006G06008</name>
</gene>
<organism evidence="13 14">
    <name type="scientific">Penicillium arizonense</name>
    <dbReference type="NCBI Taxonomy" id="1835702"/>
    <lineage>
        <taxon>Eukaryota</taxon>
        <taxon>Fungi</taxon>
        <taxon>Dikarya</taxon>
        <taxon>Ascomycota</taxon>
        <taxon>Pezizomycotina</taxon>
        <taxon>Eurotiomycetes</taxon>
        <taxon>Eurotiomycetidae</taxon>
        <taxon>Eurotiales</taxon>
        <taxon>Aspergillaceae</taxon>
        <taxon>Penicillium</taxon>
    </lineage>
</organism>
<dbReference type="Pfam" id="PF00271">
    <property type="entry name" value="Helicase_C"/>
    <property type="match status" value="1"/>
</dbReference>
<feature type="short sequence motif" description="Q motif" evidence="7">
    <location>
        <begin position="124"/>
        <end position="152"/>
    </location>
</feature>
<dbReference type="PANTHER" id="PTHR47958">
    <property type="entry name" value="ATP-DEPENDENT RNA HELICASE DBP3"/>
    <property type="match status" value="1"/>
</dbReference>
<evidence type="ECO:0000313" key="13">
    <source>
        <dbReference type="EMBL" id="OGE54456.1"/>
    </source>
</evidence>
<dbReference type="GO" id="GO:0005524">
    <property type="term" value="F:ATP binding"/>
    <property type="evidence" value="ECO:0007669"/>
    <property type="project" value="UniProtKB-KW"/>
</dbReference>
<evidence type="ECO:0000256" key="4">
    <source>
        <dbReference type="ARBA" id="ARBA00022806"/>
    </source>
</evidence>
<protein>
    <recommendedName>
        <fullName evidence="1">RNA helicase</fullName>
        <ecNumber evidence="1">3.6.4.13</ecNumber>
    </recommendedName>
</protein>
<dbReference type="SMART" id="SM00490">
    <property type="entry name" value="HELICc"/>
    <property type="match status" value="1"/>
</dbReference>
<dbReference type="InterPro" id="IPR014001">
    <property type="entry name" value="Helicase_ATP-bd"/>
</dbReference>
<dbReference type="EMBL" id="LXJU01000006">
    <property type="protein sequence ID" value="OGE54456.1"/>
    <property type="molecule type" value="Genomic_DNA"/>
</dbReference>
<keyword evidence="4 8" id="KW-0347">Helicase</keyword>
<dbReference type="RefSeq" id="XP_022489891.1">
    <property type="nucleotide sequence ID" value="XM_022630371.1"/>
</dbReference>
<dbReference type="PROSITE" id="PS51195">
    <property type="entry name" value="Q_MOTIF"/>
    <property type="match status" value="1"/>
</dbReference>
<dbReference type="EC" id="3.6.4.13" evidence="1"/>
<proteinExistence type="inferred from homology"/>
<comment type="similarity">
    <text evidence="8">Belongs to the DEAD box helicase family.</text>
</comment>
<feature type="compositionally biased region" description="Acidic residues" evidence="9">
    <location>
        <begin position="560"/>
        <end position="575"/>
    </location>
</feature>
<name>A0A1F5LMY0_PENAI</name>
<evidence type="ECO:0000259" key="11">
    <source>
        <dbReference type="PROSITE" id="PS51194"/>
    </source>
</evidence>
<dbReference type="InterPro" id="IPR000629">
    <property type="entry name" value="RNA-helicase_DEAD-box_CS"/>
</dbReference>
<evidence type="ECO:0000259" key="10">
    <source>
        <dbReference type="PROSITE" id="PS51192"/>
    </source>
</evidence>
<evidence type="ECO:0000256" key="2">
    <source>
        <dbReference type="ARBA" id="ARBA00022741"/>
    </source>
</evidence>
<evidence type="ECO:0000256" key="6">
    <source>
        <dbReference type="ARBA" id="ARBA00047984"/>
    </source>
</evidence>
<dbReference type="GO" id="GO:0016787">
    <property type="term" value="F:hydrolase activity"/>
    <property type="evidence" value="ECO:0007669"/>
    <property type="project" value="UniProtKB-KW"/>
</dbReference>
<comment type="caution">
    <text evidence="13">The sequence shown here is derived from an EMBL/GenBank/DDBJ whole genome shotgun (WGS) entry which is preliminary data.</text>
</comment>
<keyword evidence="14" id="KW-1185">Reference proteome</keyword>
<dbReference type="CDD" id="cd18787">
    <property type="entry name" value="SF2_C_DEAD"/>
    <property type="match status" value="1"/>
</dbReference>
<keyword evidence="5 8" id="KW-0067">ATP-binding</keyword>
<dbReference type="Gene3D" id="3.40.50.300">
    <property type="entry name" value="P-loop containing nucleotide triphosphate hydrolases"/>
    <property type="match status" value="2"/>
</dbReference>
<dbReference type="Proteomes" id="UP000177622">
    <property type="component" value="Unassembled WGS sequence"/>
</dbReference>
<dbReference type="InterPro" id="IPR027417">
    <property type="entry name" value="P-loop_NTPase"/>
</dbReference>
<evidence type="ECO:0000256" key="8">
    <source>
        <dbReference type="RuleBase" id="RU000492"/>
    </source>
</evidence>
<evidence type="ECO:0000256" key="9">
    <source>
        <dbReference type="SAM" id="MobiDB-lite"/>
    </source>
</evidence>
<dbReference type="PROSITE" id="PS00039">
    <property type="entry name" value="DEAD_ATP_HELICASE"/>
    <property type="match status" value="1"/>
</dbReference>
<evidence type="ECO:0000256" key="1">
    <source>
        <dbReference type="ARBA" id="ARBA00012552"/>
    </source>
</evidence>
<evidence type="ECO:0000259" key="12">
    <source>
        <dbReference type="PROSITE" id="PS51195"/>
    </source>
</evidence>
<dbReference type="InterPro" id="IPR011545">
    <property type="entry name" value="DEAD/DEAH_box_helicase_dom"/>
</dbReference>